<comment type="caution">
    <text evidence="1">The sequence shown here is derived from an EMBL/GenBank/DDBJ whole genome shotgun (WGS) entry which is preliminary data.</text>
</comment>
<evidence type="ECO:0008006" key="3">
    <source>
        <dbReference type="Google" id="ProtNLM"/>
    </source>
</evidence>
<protein>
    <recommendedName>
        <fullName evidence="3">DUF2971 family protein</fullName>
    </recommendedName>
</protein>
<gene>
    <name evidence="1" type="ORF">BCL32_0155</name>
</gene>
<sequence>MRLYYFTTQQYGIMALQNRRLKIARIKDLNDPFELLGWNLRGRETRERLKKWKSERNDEFGILCMSHKWSHPLLWAHYAEKHKGMALGFDVPESDVFLKIKYCRRRVAAPAGRNLVERDLDGLLLTKFTAWKYETEYRCFCSLKGSIRDGEHFFEPFSDTLKLKEVIVGDQATISRQGLADALGAFGDGIVSFKARPAFGSFRVVRNRDSKLWK</sequence>
<dbReference type="AlphaFoldDB" id="A0A559TJP8"/>
<dbReference type="EMBL" id="VISO01000001">
    <property type="protein sequence ID" value="TVZ74833.1"/>
    <property type="molecule type" value="Genomic_DNA"/>
</dbReference>
<organism evidence="1 2">
    <name type="scientific">Rhizobium mongolense USDA 1844</name>
    <dbReference type="NCBI Taxonomy" id="1079460"/>
    <lineage>
        <taxon>Bacteria</taxon>
        <taxon>Pseudomonadati</taxon>
        <taxon>Pseudomonadota</taxon>
        <taxon>Alphaproteobacteria</taxon>
        <taxon>Hyphomicrobiales</taxon>
        <taxon>Rhizobiaceae</taxon>
        <taxon>Rhizobium/Agrobacterium group</taxon>
        <taxon>Rhizobium</taxon>
    </lineage>
</organism>
<evidence type="ECO:0000313" key="1">
    <source>
        <dbReference type="EMBL" id="TVZ74833.1"/>
    </source>
</evidence>
<name>A0A559TJP8_9HYPH</name>
<evidence type="ECO:0000313" key="2">
    <source>
        <dbReference type="Proteomes" id="UP000319824"/>
    </source>
</evidence>
<dbReference type="Proteomes" id="UP000319824">
    <property type="component" value="Unassembled WGS sequence"/>
</dbReference>
<proteinExistence type="predicted"/>
<accession>A0A559TJP8</accession>
<reference evidence="1 2" key="1">
    <citation type="submission" date="2019-06" db="EMBL/GenBank/DDBJ databases">
        <title>Pac Bio to generate improved reference genome sequences for organisms with transposon mutant libraries (support for FEBA project).</title>
        <authorList>
            <person name="Blow M."/>
        </authorList>
    </citation>
    <scope>NUCLEOTIDE SEQUENCE [LARGE SCALE GENOMIC DNA]</scope>
    <source>
        <strain evidence="1 2">USDA 1844</strain>
    </source>
</reference>